<dbReference type="SMART" id="SM00387">
    <property type="entry name" value="HATPase_c"/>
    <property type="match status" value="1"/>
</dbReference>
<dbReference type="InterPro" id="IPR036890">
    <property type="entry name" value="HATPase_C_sf"/>
</dbReference>
<dbReference type="InterPro" id="IPR006189">
    <property type="entry name" value="CHASE_dom"/>
</dbReference>
<keyword evidence="12 15" id="KW-1133">Transmembrane helix</keyword>
<keyword evidence="8 15" id="KW-0812">Transmembrane</keyword>
<evidence type="ECO:0000256" key="6">
    <source>
        <dbReference type="ARBA" id="ARBA00022553"/>
    </source>
</evidence>
<dbReference type="GO" id="GO:0045121">
    <property type="term" value="C:membrane raft"/>
    <property type="evidence" value="ECO:0007669"/>
    <property type="project" value="UniProtKB-SubCell"/>
</dbReference>
<dbReference type="Proteomes" id="UP000016540">
    <property type="component" value="Unassembled WGS sequence"/>
</dbReference>
<comment type="caution">
    <text evidence="18">The sequence shown here is derived from an EMBL/GenBank/DDBJ whole genome shotgun (WGS) entry which is preliminary data.</text>
</comment>
<dbReference type="InterPro" id="IPR003594">
    <property type="entry name" value="HATPase_dom"/>
</dbReference>
<dbReference type="GO" id="GO:0005524">
    <property type="term" value="F:ATP binding"/>
    <property type="evidence" value="ECO:0007669"/>
    <property type="project" value="UniProtKB-KW"/>
</dbReference>
<organism evidence="18 19">
    <name type="scientific">Marinobacter lipolyticus SM19</name>
    <dbReference type="NCBI Taxonomy" id="1318628"/>
    <lineage>
        <taxon>Bacteria</taxon>
        <taxon>Pseudomonadati</taxon>
        <taxon>Pseudomonadota</taxon>
        <taxon>Gammaproteobacteria</taxon>
        <taxon>Pseudomonadales</taxon>
        <taxon>Marinobacteraceae</taxon>
        <taxon>Marinobacter</taxon>
    </lineage>
</organism>
<keyword evidence="11" id="KW-0067">ATP-binding</keyword>
<sequence>MTTKAHDRLFHTLIWAARSAIVLLMVSVAVIVDTASTERFRSDVRQEWQSRIDDLSLKLQGTILQNIQTVWGLAANVSVNPNIGEARFQELAAVIFGLAPELRNIGLAPDFVIRHIYPLKDNEAAIGLDLTSQSLSEEQINRLLETERAIFSGPIDLVQGGQGLAARIPIFETGSRDFWGVISVILDLPRLYEAVNLGSATTDGAIALSMSTDPEDSDGIFFGTRDANWKQPVQASLNMPGVTWTLFAQPRSGWPDHPEFPWLIRGTLILITLLATVVTFWLTRLLLKDRQMQQRFWGLFELAPIGIGLYNARSMTLLRANKSFKRIVGTGADSLDCFENAYDQNGNRLPKGFGVMEKLTDKVQFSGQEAYIQGPEGELRPLLLHGLKLLDTHDGKPIIWLIAEDITEQKKVDRMKSEFISTVSHELRTPLTSISGSLGLLVHDAAGKLPDKASHLANIAYRNSKQLTFLINDLLDIEKLIAGKMVFQMESHRVHDIVPECIENIENYAAEHSVSLQVGELADVLIQADRRRLSQALDNLLSNAIKFSPKGSEVWVFTRQSGQTVRICVQDRGNGIEPKFQAMIFQKFSQVDASDRRSRGGTGLGLAITRELMTRMGGNVAFESTPGEGSTFWLEVQASTGHTEWQERV</sequence>
<keyword evidence="10 18" id="KW-0418">Kinase</keyword>
<dbReference type="InterPro" id="IPR035965">
    <property type="entry name" value="PAS-like_dom_sf"/>
</dbReference>
<dbReference type="EMBL" id="ASAD01000008">
    <property type="protein sequence ID" value="EON92990.1"/>
    <property type="molecule type" value="Genomic_DNA"/>
</dbReference>
<dbReference type="InterPro" id="IPR003661">
    <property type="entry name" value="HisK_dim/P_dom"/>
</dbReference>
<evidence type="ECO:0000256" key="9">
    <source>
        <dbReference type="ARBA" id="ARBA00022741"/>
    </source>
</evidence>
<dbReference type="InterPro" id="IPR004358">
    <property type="entry name" value="Sig_transdc_His_kin-like_C"/>
</dbReference>
<keyword evidence="14 15" id="KW-0472">Membrane</keyword>
<dbReference type="PROSITE" id="PS50839">
    <property type="entry name" value="CHASE"/>
    <property type="match status" value="1"/>
</dbReference>
<dbReference type="FunFam" id="1.10.287.130:FF:000001">
    <property type="entry name" value="Two-component sensor histidine kinase"/>
    <property type="match status" value="1"/>
</dbReference>
<dbReference type="PANTHER" id="PTHR43711:SF1">
    <property type="entry name" value="HISTIDINE KINASE 1"/>
    <property type="match status" value="1"/>
</dbReference>
<dbReference type="eggNOG" id="COG2205">
    <property type="taxonomic scope" value="Bacteria"/>
</dbReference>
<keyword evidence="19" id="KW-1185">Reference proteome</keyword>
<dbReference type="eggNOG" id="COG3452">
    <property type="taxonomic scope" value="Bacteria"/>
</dbReference>
<dbReference type="EC" id="2.7.13.3" evidence="4"/>
<accession>R8B316</accession>
<evidence type="ECO:0000256" key="1">
    <source>
        <dbReference type="ARBA" id="ARBA00000085"/>
    </source>
</evidence>
<gene>
    <name evidence="18" type="ORF">MARLIPOL_06024</name>
</gene>
<evidence type="ECO:0000256" key="13">
    <source>
        <dbReference type="ARBA" id="ARBA00023012"/>
    </source>
</evidence>
<keyword evidence="13" id="KW-0902">Two-component regulatory system</keyword>
<dbReference type="PATRIC" id="fig|1318628.3.peg.1206"/>
<evidence type="ECO:0000259" key="17">
    <source>
        <dbReference type="PROSITE" id="PS50839"/>
    </source>
</evidence>
<evidence type="ECO:0000256" key="10">
    <source>
        <dbReference type="ARBA" id="ARBA00022777"/>
    </source>
</evidence>
<evidence type="ECO:0000313" key="19">
    <source>
        <dbReference type="Proteomes" id="UP000016540"/>
    </source>
</evidence>
<evidence type="ECO:0000256" key="12">
    <source>
        <dbReference type="ARBA" id="ARBA00022989"/>
    </source>
</evidence>
<dbReference type="GO" id="GO:0005886">
    <property type="term" value="C:plasma membrane"/>
    <property type="evidence" value="ECO:0007669"/>
    <property type="project" value="UniProtKB-SubCell"/>
</dbReference>
<dbReference type="PANTHER" id="PTHR43711">
    <property type="entry name" value="TWO-COMPONENT HISTIDINE KINASE"/>
    <property type="match status" value="1"/>
</dbReference>
<feature type="transmembrane region" description="Helical" evidence="15">
    <location>
        <begin position="262"/>
        <end position="287"/>
    </location>
</feature>
<dbReference type="STRING" id="1318628.MARLIPOL_06024"/>
<dbReference type="GO" id="GO:0000155">
    <property type="term" value="F:phosphorelay sensor kinase activity"/>
    <property type="evidence" value="ECO:0007669"/>
    <property type="project" value="InterPro"/>
</dbReference>
<evidence type="ECO:0000256" key="5">
    <source>
        <dbReference type="ARBA" id="ARBA00022475"/>
    </source>
</evidence>
<dbReference type="FunFam" id="3.30.565.10:FF:000023">
    <property type="entry name" value="PAS domain-containing sensor histidine kinase"/>
    <property type="match status" value="1"/>
</dbReference>
<keyword evidence="7" id="KW-0808">Transferase</keyword>
<reference evidence="18 19" key="1">
    <citation type="journal article" date="2013" name="Genome Announc.">
        <title>Draft Genome Sequence of the Moderately Halophilic Bacterium Marinobacter lipolyticus Strain SM19.</title>
        <authorList>
            <person name="Papke R.T."/>
            <person name="de la Haba R.R."/>
            <person name="Infante-Dominguez C."/>
            <person name="Perez D."/>
            <person name="Sanchez-Porro C."/>
            <person name="Lapierre P."/>
            <person name="Ventosa A."/>
        </authorList>
    </citation>
    <scope>NUCLEOTIDE SEQUENCE [LARGE SCALE GENOMIC DNA]</scope>
    <source>
        <strain evidence="18 19">SM19</strain>
    </source>
</reference>
<evidence type="ECO:0000256" key="11">
    <source>
        <dbReference type="ARBA" id="ARBA00022840"/>
    </source>
</evidence>
<keyword evidence="9" id="KW-0547">Nucleotide-binding</keyword>
<dbReference type="Gene3D" id="3.30.450.350">
    <property type="entry name" value="CHASE domain"/>
    <property type="match status" value="1"/>
</dbReference>
<dbReference type="SUPFAM" id="SSF55785">
    <property type="entry name" value="PYP-like sensor domain (PAS domain)"/>
    <property type="match status" value="1"/>
</dbReference>
<comment type="subcellular location">
    <subcellularLocation>
        <location evidence="2">Cell membrane</location>
    </subcellularLocation>
    <subcellularLocation>
        <location evidence="3">Membrane raft</location>
        <topology evidence="3">Multi-pass membrane protein</topology>
    </subcellularLocation>
</comment>
<evidence type="ECO:0000256" key="8">
    <source>
        <dbReference type="ARBA" id="ARBA00022692"/>
    </source>
</evidence>
<dbReference type="Pfam" id="PF00512">
    <property type="entry name" value="HisKA"/>
    <property type="match status" value="1"/>
</dbReference>
<evidence type="ECO:0000256" key="3">
    <source>
        <dbReference type="ARBA" id="ARBA00004314"/>
    </source>
</evidence>
<dbReference type="RefSeq" id="WP_012137205.1">
    <property type="nucleotide sequence ID" value="NZ_KE007306.1"/>
</dbReference>
<evidence type="ECO:0000256" key="7">
    <source>
        <dbReference type="ARBA" id="ARBA00022679"/>
    </source>
</evidence>
<evidence type="ECO:0000313" key="18">
    <source>
        <dbReference type="EMBL" id="EON92990.1"/>
    </source>
</evidence>
<keyword evidence="5" id="KW-1003">Cell membrane</keyword>
<evidence type="ECO:0000256" key="14">
    <source>
        <dbReference type="ARBA" id="ARBA00023136"/>
    </source>
</evidence>
<dbReference type="InterPro" id="IPR036097">
    <property type="entry name" value="HisK_dim/P_sf"/>
</dbReference>
<feature type="domain" description="Histidine kinase" evidence="16">
    <location>
        <begin position="422"/>
        <end position="640"/>
    </location>
</feature>
<dbReference type="SMART" id="SM00388">
    <property type="entry name" value="HisKA"/>
    <property type="match status" value="1"/>
</dbReference>
<evidence type="ECO:0000259" key="16">
    <source>
        <dbReference type="PROSITE" id="PS50109"/>
    </source>
</evidence>
<dbReference type="HOGENOM" id="CLU_000445_114_62_6"/>
<dbReference type="Gene3D" id="3.30.565.10">
    <property type="entry name" value="Histidine kinase-like ATPase, C-terminal domain"/>
    <property type="match status" value="1"/>
</dbReference>
<proteinExistence type="predicted"/>
<dbReference type="Gene3D" id="1.10.287.130">
    <property type="match status" value="1"/>
</dbReference>
<dbReference type="InterPro" id="IPR005467">
    <property type="entry name" value="His_kinase_dom"/>
</dbReference>
<dbReference type="InterPro" id="IPR050736">
    <property type="entry name" value="Sensor_HK_Regulatory"/>
</dbReference>
<dbReference type="SUPFAM" id="SSF47384">
    <property type="entry name" value="Homodimeric domain of signal transducing histidine kinase"/>
    <property type="match status" value="1"/>
</dbReference>
<evidence type="ECO:0000256" key="15">
    <source>
        <dbReference type="SAM" id="Phobius"/>
    </source>
</evidence>
<dbReference type="OrthoDB" id="9804645at2"/>
<dbReference type="SUPFAM" id="SSF55874">
    <property type="entry name" value="ATPase domain of HSP90 chaperone/DNA topoisomerase II/histidine kinase"/>
    <property type="match status" value="1"/>
</dbReference>
<comment type="catalytic activity">
    <reaction evidence="1">
        <text>ATP + protein L-histidine = ADP + protein N-phospho-L-histidine.</text>
        <dbReference type="EC" id="2.7.13.3"/>
    </reaction>
</comment>
<feature type="domain" description="CHASE" evidence="17">
    <location>
        <begin position="109"/>
        <end position="195"/>
    </location>
</feature>
<dbReference type="CDD" id="cd00082">
    <property type="entry name" value="HisKA"/>
    <property type="match status" value="1"/>
</dbReference>
<keyword evidence="6" id="KW-0597">Phosphoprotein</keyword>
<protein>
    <recommendedName>
        <fullName evidence="4">histidine kinase</fullName>
        <ecNumber evidence="4">2.7.13.3</ecNumber>
    </recommendedName>
</protein>
<dbReference type="Pfam" id="PF02518">
    <property type="entry name" value="HATPase_c"/>
    <property type="match status" value="1"/>
</dbReference>
<dbReference type="AlphaFoldDB" id="R8B316"/>
<feature type="transmembrane region" description="Helical" evidence="15">
    <location>
        <begin position="12"/>
        <end position="32"/>
    </location>
</feature>
<dbReference type="PRINTS" id="PR00344">
    <property type="entry name" value="BCTRLSENSOR"/>
</dbReference>
<evidence type="ECO:0000256" key="4">
    <source>
        <dbReference type="ARBA" id="ARBA00012438"/>
    </source>
</evidence>
<dbReference type="InterPro" id="IPR042240">
    <property type="entry name" value="CHASE_sf"/>
</dbReference>
<dbReference type="CDD" id="cd16922">
    <property type="entry name" value="HATPase_EvgS-ArcB-TorS-like"/>
    <property type="match status" value="1"/>
</dbReference>
<evidence type="ECO:0000256" key="2">
    <source>
        <dbReference type="ARBA" id="ARBA00004236"/>
    </source>
</evidence>
<name>R8B316_9GAMM</name>
<dbReference type="SMART" id="SM01079">
    <property type="entry name" value="CHASE"/>
    <property type="match status" value="1"/>
</dbReference>
<dbReference type="Pfam" id="PF03924">
    <property type="entry name" value="CHASE"/>
    <property type="match status" value="1"/>
</dbReference>
<dbReference type="PROSITE" id="PS50109">
    <property type="entry name" value="HIS_KIN"/>
    <property type="match status" value="1"/>
</dbReference>